<protein>
    <recommendedName>
        <fullName evidence="4">Paraoxonase</fullName>
    </recommendedName>
</protein>
<evidence type="ECO:0008006" key="4">
    <source>
        <dbReference type="Google" id="ProtNLM"/>
    </source>
</evidence>
<dbReference type="EnsemblFungi" id="MAPG_03533T0">
    <property type="protein sequence ID" value="MAPG_03533T0"/>
    <property type="gene ID" value="MAPG_03533"/>
</dbReference>
<dbReference type="PANTHER" id="PTHR11799:SF30">
    <property type="entry name" value="SERUM PARAOXONASE_ARYLESTERASE 2"/>
    <property type="match status" value="1"/>
</dbReference>
<keyword evidence="3" id="KW-1185">Reference proteome</keyword>
<dbReference type="PANTHER" id="PTHR11799">
    <property type="entry name" value="PARAOXONASE"/>
    <property type="match status" value="1"/>
</dbReference>
<dbReference type="EMBL" id="ADBL01000848">
    <property type="status" value="NOT_ANNOTATED_CDS"/>
    <property type="molecule type" value="Genomic_DNA"/>
</dbReference>
<reference evidence="1" key="3">
    <citation type="submission" date="2011-03" db="EMBL/GenBank/DDBJ databases">
        <title>Annotation of Magnaporthe poae ATCC 64411.</title>
        <authorList>
            <person name="Ma L.-J."/>
            <person name="Dead R."/>
            <person name="Young S.K."/>
            <person name="Zeng Q."/>
            <person name="Gargeya S."/>
            <person name="Fitzgerald M."/>
            <person name="Haas B."/>
            <person name="Abouelleil A."/>
            <person name="Alvarado L."/>
            <person name="Arachchi H.M."/>
            <person name="Berlin A."/>
            <person name="Brown A."/>
            <person name="Chapman S.B."/>
            <person name="Chen Z."/>
            <person name="Dunbar C."/>
            <person name="Freedman E."/>
            <person name="Gearin G."/>
            <person name="Gellesch M."/>
            <person name="Goldberg J."/>
            <person name="Griggs A."/>
            <person name="Gujja S."/>
            <person name="Heiman D."/>
            <person name="Howarth C."/>
            <person name="Larson L."/>
            <person name="Lui A."/>
            <person name="MacDonald P.J.P."/>
            <person name="Mehta T."/>
            <person name="Montmayeur A."/>
            <person name="Murphy C."/>
            <person name="Neiman D."/>
            <person name="Pearson M."/>
            <person name="Priest M."/>
            <person name="Roberts A."/>
            <person name="Saif S."/>
            <person name="Shea T."/>
            <person name="Shenoy N."/>
            <person name="Sisk P."/>
            <person name="Stolte C."/>
            <person name="Sykes S."/>
            <person name="Yandava C."/>
            <person name="Wortman J."/>
            <person name="Nusbaum C."/>
            <person name="Birren B."/>
        </authorList>
    </citation>
    <scope>NUCLEOTIDE SEQUENCE</scope>
    <source>
        <strain evidence="1">ATCC 64411</strain>
    </source>
</reference>
<sequence>MAGRASIIAILLGLLLQYIVWTRWPALSTIINHGPPYSGLPSAAAFGSSSVRLKDKVRNCEDVVLLEHTHAAILSCDRGRDGWNTVMGAFAKKRDLVPNGDLLLYRYDEPSEGDALKKIQLVGYGGGKDGLEADFHPLGIEYHALSGGLFVVNHHRRGSRLEIFRLGLEADPPVARYLRTITHPLVYSPNSIAAVTKNELYVTNDHFFPVGAYPWLSFLETYLAPPLAGVTYLKLDDLALESNSQAEPVLEAQTAARLPFANGAVLLNTTTLAVASTSNLAIYLYEIDPRLGADSSSARGKLLLLRKIPVPFFPDNISVDKRGVLLIAGHPHPGSLNKVKEARRVCMDALHGSGEAEAADCNRVKKSAPSWVSEWTEEAGLRHIYVAHAGFGSSSTAVRDVDKGMGIITGLYEEGVLVWKEDEGLAAW</sequence>
<dbReference type="InterPro" id="IPR051288">
    <property type="entry name" value="Serum_paraoxonase/arylesterase"/>
</dbReference>
<reference evidence="3" key="2">
    <citation type="submission" date="2010-05" db="EMBL/GenBank/DDBJ databases">
        <title>The genome sequence of Magnaporthe poae strain ATCC 64411.</title>
        <authorList>
            <person name="Ma L.-J."/>
            <person name="Dead R."/>
            <person name="Young S."/>
            <person name="Zeng Q."/>
            <person name="Koehrsen M."/>
            <person name="Alvarado L."/>
            <person name="Berlin A."/>
            <person name="Chapman S.B."/>
            <person name="Chen Z."/>
            <person name="Freedman E."/>
            <person name="Gellesch M."/>
            <person name="Goldberg J."/>
            <person name="Griggs A."/>
            <person name="Gujja S."/>
            <person name="Heilman E.R."/>
            <person name="Heiman D."/>
            <person name="Hepburn T."/>
            <person name="Howarth C."/>
            <person name="Jen D."/>
            <person name="Larson L."/>
            <person name="Mehta T."/>
            <person name="Neiman D."/>
            <person name="Pearson M."/>
            <person name="Roberts A."/>
            <person name="Saif S."/>
            <person name="Shea T."/>
            <person name="Shenoy N."/>
            <person name="Sisk P."/>
            <person name="Stolte C."/>
            <person name="Sykes S."/>
            <person name="Walk T."/>
            <person name="White J."/>
            <person name="Yandava C."/>
            <person name="Haas B."/>
            <person name="Nusbaum C."/>
            <person name="Birren B."/>
        </authorList>
    </citation>
    <scope>NUCLEOTIDE SEQUENCE [LARGE SCALE GENOMIC DNA]</scope>
    <source>
        <strain evidence="3">ATCC 64411 / 73-15</strain>
    </source>
</reference>
<dbReference type="AlphaFoldDB" id="A0A0C4DU96"/>
<evidence type="ECO:0000313" key="2">
    <source>
        <dbReference type="EnsemblFungi" id="MAPG_03533T0"/>
    </source>
</evidence>
<proteinExistence type="predicted"/>
<reference evidence="1" key="1">
    <citation type="submission" date="2010-05" db="EMBL/GenBank/DDBJ databases">
        <title>The Genome Sequence of Magnaporthe poae strain ATCC 64411.</title>
        <authorList>
            <consortium name="The Broad Institute Genome Sequencing Platform"/>
            <consortium name="Broad Institute Genome Sequencing Center for Infectious Disease"/>
            <person name="Ma L.-J."/>
            <person name="Dead R."/>
            <person name="Young S."/>
            <person name="Zeng Q."/>
            <person name="Koehrsen M."/>
            <person name="Alvarado L."/>
            <person name="Berlin A."/>
            <person name="Chapman S.B."/>
            <person name="Chen Z."/>
            <person name="Freedman E."/>
            <person name="Gellesch M."/>
            <person name="Goldberg J."/>
            <person name="Griggs A."/>
            <person name="Gujja S."/>
            <person name="Heilman E.R."/>
            <person name="Heiman D."/>
            <person name="Hepburn T."/>
            <person name="Howarth C."/>
            <person name="Jen D."/>
            <person name="Larson L."/>
            <person name="Mehta T."/>
            <person name="Neiman D."/>
            <person name="Pearson M."/>
            <person name="Roberts A."/>
            <person name="Saif S."/>
            <person name="Shea T."/>
            <person name="Shenoy N."/>
            <person name="Sisk P."/>
            <person name="Stolte C."/>
            <person name="Sykes S."/>
            <person name="Walk T."/>
            <person name="White J."/>
            <person name="Yandava C."/>
            <person name="Haas B."/>
            <person name="Nusbaum C."/>
            <person name="Birren B."/>
        </authorList>
    </citation>
    <scope>NUCLEOTIDE SEQUENCE</scope>
    <source>
        <strain evidence="1">ATCC 64411</strain>
    </source>
</reference>
<dbReference type="SUPFAM" id="SSF63829">
    <property type="entry name" value="Calcium-dependent phosphotriesterase"/>
    <property type="match status" value="1"/>
</dbReference>
<dbReference type="eggNOG" id="ENOG502S58R">
    <property type="taxonomic scope" value="Eukaryota"/>
</dbReference>
<evidence type="ECO:0000313" key="3">
    <source>
        <dbReference type="Proteomes" id="UP000011715"/>
    </source>
</evidence>
<organism evidence="2 3">
    <name type="scientific">Magnaporthiopsis poae (strain ATCC 64411 / 73-15)</name>
    <name type="common">Kentucky bluegrass fungus</name>
    <name type="synonym">Magnaporthe poae</name>
    <dbReference type="NCBI Taxonomy" id="644358"/>
    <lineage>
        <taxon>Eukaryota</taxon>
        <taxon>Fungi</taxon>
        <taxon>Dikarya</taxon>
        <taxon>Ascomycota</taxon>
        <taxon>Pezizomycotina</taxon>
        <taxon>Sordariomycetes</taxon>
        <taxon>Sordariomycetidae</taxon>
        <taxon>Magnaporthales</taxon>
        <taxon>Magnaporthaceae</taxon>
        <taxon>Magnaporthiopsis</taxon>
    </lineage>
</organism>
<accession>A0A0C4DU96</accession>
<dbReference type="Gene3D" id="2.120.10.30">
    <property type="entry name" value="TolB, C-terminal domain"/>
    <property type="match status" value="1"/>
</dbReference>
<dbReference type="OMA" id="NDHYITK"/>
<evidence type="ECO:0000313" key="1">
    <source>
        <dbReference type="EMBL" id="KLU84492.1"/>
    </source>
</evidence>
<dbReference type="InterPro" id="IPR011042">
    <property type="entry name" value="6-blade_b-propeller_TolB-like"/>
</dbReference>
<gene>
    <name evidence="1" type="ORF">MAPG_03533</name>
</gene>
<name>A0A0C4DU96_MAGP6</name>
<dbReference type="Proteomes" id="UP000011715">
    <property type="component" value="Unassembled WGS sequence"/>
</dbReference>
<reference evidence="2" key="4">
    <citation type="journal article" date="2015" name="G3 (Bethesda)">
        <title>Genome sequences of three phytopathogenic species of the Magnaporthaceae family of fungi.</title>
        <authorList>
            <person name="Okagaki L.H."/>
            <person name="Nunes C.C."/>
            <person name="Sailsbery J."/>
            <person name="Clay B."/>
            <person name="Brown D."/>
            <person name="John T."/>
            <person name="Oh Y."/>
            <person name="Young N."/>
            <person name="Fitzgerald M."/>
            <person name="Haas B.J."/>
            <person name="Zeng Q."/>
            <person name="Young S."/>
            <person name="Adiconis X."/>
            <person name="Fan L."/>
            <person name="Levin J.Z."/>
            <person name="Mitchell T.K."/>
            <person name="Okubara P.A."/>
            <person name="Farman M.L."/>
            <person name="Kohn L.M."/>
            <person name="Birren B."/>
            <person name="Ma L.-J."/>
            <person name="Dean R.A."/>
        </authorList>
    </citation>
    <scope>NUCLEOTIDE SEQUENCE</scope>
    <source>
        <strain evidence="2">ATCC 64411 / 73-15</strain>
    </source>
</reference>
<reference evidence="2" key="5">
    <citation type="submission" date="2015-06" db="UniProtKB">
        <authorList>
            <consortium name="EnsemblFungi"/>
        </authorList>
    </citation>
    <scope>IDENTIFICATION</scope>
    <source>
        <strain evidence="2">ATCC 64411</strain>
    </source>
</reference>
<dbReference type="VEuPathDB" id="FungiDB:MAPG_03533"/>
<dbReference type="EMBL" id="GL876967">
    <property type="protein sequence ID" value="KLU84492.1"/>
    <property type="molecule type" value="Genomic_DNA"/>
</dbReference>
<dbReference type="OrthoDB" id="5307922at2759"/>